<keyword evidence="6" id="KW-1185">Reference proteome</keyword>
<dbReference type="SUPFAM" id="SSF51215">
    <property type="entry name" value="Regulatory protein AraC"/>
    <property type="match status" value="1"/>
</dbReference>
<evidence type="ECO:0000256" key="1">
    <source>
        <dbReference type="ARBA" id="ARBA00023015"/>
    </source>
</evidence>
<accession>A0ABP7DPX0</accession>
<keyword evidence="2" id="KW-0238">DNA-binding</keyword>
<dbReference type="Pfam" id="PF12833">
    <property type="entry name" value="HTH_18"/>
    <property type="match status" value="1"/>
</dbReference>
<dbReference type="InterPro" id="IPR018060">
    <property type="entry name" value="HTH_AraC"/>
</dbReference>
<gene>
    <name evidence="5" type="primary">araC</name>
    <name evidence="5" type="ORF">GCM10022204_28220</name>
</gene>
<dbReference type="InterPro" id="IPR037923">
    <property type="entry name" value="HTH-like"/>
</dbReference>
<dbReference type="PANTHER" id="PTHR43280">
    <property type="entry name" value="ARAC-FAMILY TRANSCRIPTIONAL REGULATOR"/>
    <property type="match status" value="1"/>
</dbReference>
<dbReference type="Gene3D" id="1.10.10.60">
    <property type="entry name" value="Homeodomain-like"/>
    <property type="match status" value="2"/>
</dbReference>
<dbReference type="EMBL" id="BAAAYX010000013">
    <property type="protein sequence ID" value="GAA3708542.1"/>
    <property type="molecule type" value="Genomic_DNA"/>
</dbReference>
<protein>
    <submittedName>
        <fullName evidence="5">Arabinose operon transcriptional regulator AraC</fullName>
    </submittedName>
</protein>
<dbReference type="InterPro" id="IPR009057">
    <property type="entry name" value="Homeodomain-like_sf"/>
</dbReference>
<dbReference type="InterPro" id="IPR018062">
    <property type="entry name" value="HTH_AraC-typ_CS"/>
</dbReference>
<name>A0ABP7DPX0_9ACTN</name>
<reference evidence="6" key="1">
    <citation type="journal article" date="2019" name="Int. J. Syst. Evol. Microbiol.">
        <title>The Global Catalogue of Microorganisms (GCM) 10K type strain sequencing project: providing services to taxonomists for standard genome sequencing and annotation.</title>
        <authorList>
            <consortium name="The Broad Institute Genomics Platform"/>
            <consortium name="The Broad Institute Genome Sequencing Center for Infectious Disease"/>
            <person name="Wu L."/>
            <person name="Ma J."/>
        </authorList>
    </citation>
    <scope>NUCLEOTIDE SEQUENCE [LARGE SCALE GENOMIC DNA]</scope>
    <source>
        <strain evidence="6">JCM 16548</strain>
    </source>
</reference>
<evidence type="ECO:0000259" key="4">
    <source>
        <dbReference type="PROSITE" id="PS01124"/>
    </source>
</evidence>
<keyword evidence="3" id="KW-0804">Transcription</keyword>
<evidence type="ECO:0000313" key="6">
    <source>
        <dbReference type="Proteomes" id="UP001500051"/>
    </source>
</evidence>
<dbReference type="SUPFAM" id="SSF46689">
    <property type="entry name" value="Homeodomain-like"/>
    <property type="match status" value="1"/>
</dbReference>
<dbReference type="Proteomes" id="UP001500051">
    <property type="component" value="Unassembled WGS sequence"/>
</dbReference>
<evidence type="ECO:0000256" key="3">
    <source>
        <dbReference type="ARBA" id="ARBA00023163"/>
    </source>
</evidence>
<evidence type="ECO:0000256" key="2">
    <source>
        <dbReference type="ARBA" id="ARBA00023125"/>
    </source>
</evidence>
<sequence length="271" mass="31155">MVAVGGAWTTDSTVFLHGGHREECIDTVDKQFGYHTVQLMARGSVELFYGTTRYEMEGPWLWPCFPGPRIRFHEWPRGQAWEHRWLAVSGPRVADWDAAGLWPRAPLQIRPDQTAGFVDTLSEAIRLSRRPERRARLRAANVLERFLLDWADERNSTDPDAPSWLPHVLSVLASTHQPDYRAVAQEVNMSLSTLRRRFRQATGGSLHDYHLESRVLSAQRQLELSDDPIKVVAERLGYRDVFYFTRQFSQRVGVSPAEFRRARARADDEVG</sequence>
<feature type="domain" description="HTH araC/xylS-type" evidence="4">
    <location>
        <begin position="183"/>
        <end position="262"/>
    </location>
</feature>
<dbReference type="RefSeq" id="WP_344813028.1">
    <property type="nucleotide sequence ID" value="NZ_BAAAYX010000013.1"/>
</dbReference>
<keyword evidence="1" id="KW-0805">Transcription regulation</keyword>
<organism evidence="5 6">
    <name type="scientific">Microlunatus aurantiacus</name>
    <dbReference type="NCBI Taxonomy" id="446786"/>
    <lineage>
        <taxon>Bacteria</taxon>
        <taxon>Bacillati</taxon>
        <taxon>Actinomycetota</taxon>
        <taxon>Actinomycetes</taxon>
        <taxon>Propionibacteriales</taxon>
        <taxon>Propionibacteriaceae</taxon>
        <taxon>Microlunatus</taxon>
    </lineage>
</organism>
<proteinExistence type="predicted"/>
<dbReference type="SMART" id="SM00342">
    <property type="entry name" value="HTH_ARAC"/>
    <property type="match status" value="1"/>
</dbReference>
<dbReference type="PROSITE" id="PS01124">
    <property type="entry name" value="HTH_ARAC_FAMILY_2"/>
    <property type="match status" value="1"/>
</dbReference>
<dbReference type="PROSITE" id="PS00041">
    <property type="entry name" value="HTH_ARAC_FAMILY_1"/>
    <property type="match status" value="1"/>
</dbReference>
<dbReference type="PANTHER" id="PTHR43280:SF10">
    <property type="entry name" value="REGULATORY PROTEIN POCR"/>
    <property type="match status" value="1"/>
</dbReference>
<evidence type="ECO:0000313" key="5">
    <source>
        <dbReference type="EMBL" id="GAA3708542.1"/>
    </source>
</evidence>
<comment type="caution">
    <text evidence="5">The sequence shown here is derived from an EMBL/GenBank/DDBJ whole genome shotgun (WGS) entry which is preliminary data.</text>
</comment>